<evidence type="ECO:0000259" key="3">
    <source>
        <dbReference type="Pfam" id="PF12000"/>
    </source>
</evidence>
<dbReference type="SUPFAM" id="SSF53756">
    <property type="entry name" value="UDP-Glycosyltransferase/glycogen phosphorylase"/>
    <property type="match status" value="1"/>
</dbReference>
<dbReference type="OrthoDB" id="9793726at2"/>
<dbReference type="AlphaFoldDB" id="A0A4R2RBN0"/>
<feature type="domain" description="Glycosyl transferase family 4" evidence="3">
    <location>
        <begin position="24"/>
        <end position="189"/>
    </location>
</feature>
<keyword evidence="5" id="KW-1185">Reference proteome</keyword>
<evidence type="ECO:0000259" key="2">
    <source>
        <dbReference type="Pfam" id="PF00534"/>
    </source>
</evidence>
<reference evidence="4 5" key="1">
    <citation type="submission" date="2019-03" db="EMBL/GenBank/DDBJ databases">
        <title>Genomic Encyclopedia of Type Strains, Phase IV (KMG-IV): sequencing the most valuable type-strain genomes for metagenomic binning, comparative biology and taxonomic classification.</title>
        <authorList>
            <person name="Goeker M."/>
        </authorList>
    </citation>
    <scope>NUCLEOTIDE SEQUENCE [LARGE SCALE GENOMIC DNA]</scope>
    <source>
        <strain evidence="4 5">DSM 24766</strain>
    </source>
</reference>
<gene>
    <name evidence="4" type="ORF">EV663_108111</name>
</gene>
<comment type="caution">
    <text evidence="4">The sequence shown here is derived from an EMBL/GenBank/DDBJ whole genome shotgun (WGS) entry which is preliminary data.</text>
</comment>
<feature type="domain" description="Glycosyl transferase family 1" evidence="2">
    <location>
        <begin position="208"/>
        <end position="378"/>
    </location>
</feature>
<evidence type="ECO:0000256" key="1">
    <source>
        <dbReference type="ARBA" id="ARBA00022679"/>
    </source>
</evidence>
<dbReference type="InterPro" id="IPR001296">
    <property type="entry name" value="Glyco_trans_1"/>
</dbReference>
<name>A0A4R2RBN0_9RHOB</name>
<dbReference type="GO" id="GO:0009103">
    <property type="term" value="P:lipopolysaccharide biosynthetic process"/>
    <property type="evidence" value="ECO:0007669"/>
    <property type="project" value="TreeGrafter"/>
</dbReference>
<protein>
    <submittedName>
        <fullName evidence="4">Glycosyltransferase involved in cell wall biosynthesis</fullName>
    </submittedName>
</protein>
<accession>A0A4R2RBN0</accession>
<dbReference type="GO" id="GO:0016757">
    <property type="term" value="F:glycosyltransferase activity"/>
    <property type="evidence" value="ECO:0007669"/>
    <property type="project" value="InterPro"/>
</dbReference>
<dbReference type="PANTHER" id="PTHR46401">
    <property type="entry name" value="GLYCOSYLTRANSFERASE WBBK-RELATED"/>
    <property type="match status" value="1"/>
</dbReference>
<dbReference type="InterPro" id="IPR022623">
    <property type="entry name" value="Glyco_trans_4"/>
</dbReference>
<dbReference type="EMBL" id="SLXU01000008">
    <property type="protein sequence ID" value="TCP60750.1"/>
    <property type="molecule type" value="Genomic_DNA"/>
</dbReference>
<evidence type="ECO:0000313" key="4">
    <source>
        <dbReference type="EMBL" id="TCP60750.1"/>
    </source>
</evidence>
<dbReference type="Proteomes" id="UP000295050">
    <property type="component" value="Unassembled WGS sequence"/>
</dbReference>
<dbReference type="Pfam" id="PF12000">
    <property type="entry name" value="Glyco_trans_4_3"/>
    <property type="match status" value="1"/>
</dbReference>
<keyword evidence="1 4" id="KW-0808">Transferase</keyword>
<proteinExistence type="predicted"/>
<dbReference type="PANTHER" id="PTHR46401:SF2">
    <property type="entry name" value="GLYCOSYLTRANSFERASE WBBK-RELATED"/>
    <property type="match status" value="1"/>
</dbReference>
<organism evidence="4 5">
    <name type="scientific">Rhodovulum bhavnagarense</name>
    <dbReference type="NCBI Taxonomy" id="992286"/>
    <lineage>
        <taxon>Bacteria</taxon>
        <taxon>Pseudomonadati</taxon>
        <taxon>Pseudomonadota</taxon>
        <taxon>Alphaproteobacteria</taxon>
        <taxon>Rhodobacterales</taxon>
        <taxon>Paracoccaceae</taxon>
        <taxon>Rhodovulum</taxon>
    </lineage>
</organism>
<dbReference type="RefSeq" id="WP_132951632.1">
    <property type="nucleotide sequence ID" value="NZ_SLXU01000008.1"/>
</dbReference>
<sequence>MKILFVHQNFPGQFRYLAGALAKRGHDCLALTRFDNAQKTAIRLARYKYEKTPVQGFGSSYSDHAGRGGAAAAAAFGLRDRHGYSPDVIFGHSGWGETLFLREVWPEARLLNYAEFLYRTEGLDTNFDPEFGMLNNAQRLNTVARQAHLVHGLVLADASLSPTRWQADSFPPILRQQITVIHDGVDTDMIRPNPEARFDLPDGRVLRPGDEVLTFVNRNLEPYRGFHVFMRALPEVLKARPKAQVVLIGGEDRGYGRMPVDGKTWKQVMLDEVGDRLDLGRVHFVGRVPYPRFMALIQVSRVHAYLSYPFVLSWSMLEAMAMGAHVIGSATGPVQEVITHGHNGELVDFFDVAGWSAAIIEGLADPATKDHLRAAARQTVVDRYDLKRVCLPRLIEFVETAGA</sequence>
<evidence type="ECO:0000313" key="5">
    <source>
        <dbReference type="Proteomes" id="UP000295050"/>
    </source>
</evidence>
<dbReference type="Pfam" id="PF00534">
    <property type="entry name" value="Glycos_transf_1"/>
    <property type="match status" value="1"/>
</dbReference>
<dbReference type="Gene3D" id="3.40.50.2000">
    <property type="entry name" value="Glycogen Phosphorylase B"/>
    <property type="match status" value="2"/>
</dbReference>